<proteinExistence type="predicted"/>
<evidence type="ECO:0000313" key="1">
    <source>
        <dbReference type="EMBL" id="CDF91094.1"/>
    </source>
</evidence>
<name>A0A8J2TA77_ZYGB2</name>
<protein>
    <submittedName>
        <fullName evidence="1">ZYBA0S09-04654g1_1</fullName>
    </submittedName>
</protein>
<accession>A0A8J2TA77</accession>
<dbReference type="GO" id="GO:0034080">
    <property type="term" value="P:CENP-A containing chromatin assembly"/>
    <property type="evidence" value="ECO:0007669"/>
    <property type="project" value="InterPro"/>
</dbReference>
<dbReference type="Gene3D" id="3.10.20.720">
    <property type="match status" value="1"/>
</dbReference>
<dbReference type="EMBL" id="HG316462">
    <property type="protein sequence ID" value="CDF91094.1"/>
    <property type="molecule type" value="Genomic_DNA"/>
</dbReference>
<keyword evidence="2" id="KW-1185">Reference proteome</keyword>
<dbReference type="GO" id="GO:0007059">
    <property type="term" value="P:chromosome segregation"/>
    <property type="evidence" value="ECO:0007669"/>
    <property type="project" value="InterPro"/>
</dbReference>
<evidence type="ECO:0000313" key="2">
    <source>
        <dbReference type="Proteomes" id="UP000019375"/>
    </source>
</evidence>
<organism evidence="1 2">
    <name type="scientific">Zygosaccharomyces bailii (strain CLIB 213 / ATCC 58445 / CBS 680 / BCRC 21525 / NBRC 1098 / NCYC 1416 / NRRL Y-2227)</name>
    <dbReference type="NCBI Taxonomy" id="1333698"/>
    <lineage>
        <taxon>Eukaryota</taxon>
        <taxon>Fungi</taxon>
        <taxon>Dikarya</taxon>
        <taxon>Ascomycota</taxon>
        <taxon>Saccharomycotina</taxon>
        <taxon>Saccharomycetes</taxon>
        <taxon>Saccharomycetales</taxon>
        <taxon>Saccharomycetaceae</taxon>
        <taxon>Zygosaccharomyces</taxon>
    </lineage>
</organism>
<dbReference type="AlphaFoldDB" id="A0A8J2TA77"/>
<sequence length="429" mass="48694">MDLSDDFLVKQDRKALLKKLARLPLTVLCHLVVHWGTKYETANGIGPEALANKMHILLKKRVSRKDLAITILLKYWPQGLVLYQLAQVDSYNLIYKPNSYFWKFSTAYNPKGERQVFNLDPEKFVNNLKNDIQKLYLSHIYIFKHPHLPLIICRIQLFEPNGAVYPQHDASRELISRSPYYVALPLNSPYVIHSPDNDSYAKLILQSVQKTIAERDPITFHTDDAAPVRSLEVMNIVRGVSRFSHSLGPWSGYADANFEISPFGNTKDHISIKGKRVIDKDMGGDVEGSPEAKKLRSEDIMVRFKGSKEGVRARKAYESQRFNARIHHLHKDVSKIEAEEVVCKYSSLVPVEKVNFIDKKDLANAEGQISLKFNFRGHDVFGGLHELCEKGSIDIDKVPGWLAGENGLDSGIILNGEFLKEEKKKGGLL</sequence>
<gene>
    <name evidence="1" type="ORF">BN860_04654g</name>
</gene>
<dbReference type="InterPro" id="IPR007902">
    <property type="entry name" value="Chl4/mis15/CENP-N"/>
</dbReference>
<dbReference type="OrthoDB" id="6585699at2759"/>
<reference evidence="2" key="1">
    <citation type="journal article" date="2013" name="Genome Announc.">
        <title>Genome sequence of the food spoilage yeast Zygosaccharomyces bailii CLIB 213(T).</title>
        <authorList>
            <person name="Galeote V."/>
            <person name="Bigey F."/>
            <person name="Devillers H."/>
            <person name="Neuveglise C."/>
            <person name="Dequin S."/>
        </authorList>
    </citation>
    <scope>NUCLEOTIDE SEQUENCE [LARGE SCALE GENOMIC DNA]</scope>
    <source>
        <strain evidence="2">CLIB 213 / ATCC 58445 / CBS 680 / CCRC 21525 / NBRC 1098 / NCYC 1416 / NRRL Y-2227</strain>
    </source>
</reference>
<dbReference type="Proteomes" id="UP000019375">
    <property type="component" value="Unassembled WGS sequence"/>
</dbReference>
<dbReference type="Pfam" id="PF05238">
    <property type="entry name" value="CENP-N"/>
    <property type="match status" value="1"/>
</dbReference>